<feature type="compositionally biased region" description="Basic and acidic residues" evidence="1">
    <location>
        <begin position="96"/>
        <end position="107"/>
    </location>
</feature>
<dbReference type="EMBL" id="CAEKDK010000001">
    <property type="protein sequence ID" value="CAB4267427.1"/>
    <property type="molecule type" value="Genomic_DNA"/>
</dbReference>
<name>A0A6J5TW42_PRUAR</name>
<protein>
    <submittedName>
        <fullName evidence="2">Uncharacterized protein</fullName>
    </submittedName>
</protein>
<proteinExistence type="predicted"/>
<gene>
    <name evidence="2" type="ORF">CURHAP_LOCUS10097</name>
</gene>
<feature type="compositionally biased region" description="Basic and acidic residues" evidence="1">
    <location>
        <begin position="54"/>
        <end position="66"/>
    </location>
</feature>
<organism evidence="2 3">
    <name type="scientific">Prunus armeniaca</name>
    <name type="common">Apricot</name>
    <name type="synonym">Armeniaca vulgaris</name>
    <dbReference type="NCBI Taxonomy" id="36596"/>
    <lineage>
        <taxon>Eukaryota</taxon>
        <taxon>Viridiplantae</taxon>
        <taxon>Streptophyta</taxon>
        <taxon>Embryophyta</taxon>
        <taxon>Tracheophyta</taxon>
        <taxon>Spermatophyta</taxon>
        <taxon>Magnoliopsida</taxon>
        <taxon>eudicotyledons</taxon>
        <taxon>Gunneridae</taxon>
        <taxon>Pentapetalae</taxon>
        <taxon>rosids</taxon>
        <taxon>fabids</taxon>
        <taxon>Rosales</taxon>
        <taxon>Rosaceae</taxon>
        <taxon>Amygdaloideae</taxon>
        <taxon>Amygdaleae</taxon>
        <taxon>Prunus</taxon>
    </lineage>
</organism>
<evidence type="ECO:0000256" key="1">
    <source>
        <dbReference type="SAM" id="MobiDB-lite"/>
    </source>
</evidence>
<feature type="compositionally biased region" description="Basic and acidic residues" evidence="1">
    <location>
        <begin position="11"/>
        <end position="31"/>
    </location>
</feature>
<dbReference type="AlphaFoldDB" id="A0A6J5TW42"/>
<sequence length="327" mass="36240">MGGMWRRTAKPRGEWGSEHRRQRKGDRDTQRDSGVVEITTERTGGKEIGGTGNKDGDKSQRGDAEQAKGGSKKRQERIPVSGALGKRYGPEEEEDGERRDSPGGREQLRKRKVKGGGLPAWAWVCYKLYKDCDPKRAKPIAGALSCRYGGRREWVVQGSGEPRGTGRASRDWSLGYSPGGKCDQMRSPKMEIIVSGRFGKSGEHHIRGRIEFNELVRDGVEGGESMRQTEVAKGTDFWAKGVEEGAKRRRRGGWREMVQEGQRGGRGRGKRGKITLQTEDIQSLLNCDFQCHKNIAELKSGSSRVLKGTEGVVILQTQNAKLGPHPL</sequence>
<evidence type="ECO:0000313" key="3">
    <source>
        <dbReference type="Proteomes" id="UP000507222"/>
    </source>
</evidence>
<reference evidence="2 3" key="1">
    <citation type="submission" date="2020-05" db="EMBL/GenBank/DDBJ databases">
        <authorList>
            <person name="Campoy J."/>
            <person name="Schneeberger K."/>
            <person name="Spophaly S."/>
        </authorList>
    </citation>
    <scope>NUCLEOTIDE SEQUENCE [LARGE SCALE GENOMIC DNA]</scope>
    <source>
        <strain evidence="2">PruArmRojPasFocal</strain>
    </source>
</reference>
<accession>A0A6J5TW42</accession>
<evidence type="ECO:0000313" key="2">
    <source>
        <dbReference type="EMBL" id="CAB4267427.1"/>
    </source>
</evidence>
<feature type="region of interest" description="Disordered" evidence="1">
    <location>
        <begin position="1"/>
        <end position="113"/>
    </location>
</feature>
<dbReference type="Proteomes" id="UP000507222">
    <property type="component" value="Unassembled WGS sequence"/>
</dbReference>